<dbReference type="SUPFAM" id="SSF50249">
    <property type="entry name" value="Nucleic acid-binding proteins"/>
    <property type="match status" value="1"/>
</dbReference>
<evidence type="ECO:0000256" key="10">
    <source>
        <dbReference type="ARBA" id="ARBA00022801"/>
    </source>
</evidence>
<keyword evidence="17" id="KW-0464">Manganese</keyword>
<dbReference type="InterPro" id="IPR014144">
    <property type="entry name" value="LigD_PE_domain"/>
</dbReference>
<keyword evidence="14" id="KW-0238">DNA-binding</keyword>
<dbReference type="CDD" id="cd07971">
    <property type="entry name" value="OBF_DNA_ligase_LigD"/>
    <property type="match status" value="1"/>
</dbReference>
<keyword evidence="12" id="KW-0067">ATP-binding</keyword>
<keyword evidence="4" id="KW-0808">Transferase</keyword>
<keyword evidence="11" id="KW-0269">Exonuclease</keyword>
<keyword evidence="24" id="KW-1185">Reference proteome</keyword>
<evidence type="ECO:0000256" key="9">
    <source>
        <dbReference type="ARBA" id="ARBA00022763"/>
    </source>
</evidence>
<dbReference type="NCBIfam" id="TIGR02778">
    <property type="entry name" value="ligD_pol"/>
    <property type="match status" value="1"/>
</dbReference>
<keyword evidence="18" id="KW-0511">Multifunctional enzyme</keyword>
<evidence type="ECO:0000256" key="13">
    <source>
        <dbReference type="ARBA" id="ARBA00022932"/>
    </source>
</evidence>
<keyword evidence="9" id="KW-0227">DNA damage</keyword>
<dbReference type="Gene3D" id="3.90.920.10">
    <property type="entry name" value="DNA primase, PRIM domain"/>
    <property type="match status" value="1"/>
</dbReference>
<dbReference type="NCBIfam" id="TIGR02776">
    <property type="entry name" value="NHEJ_ligase_prk"/>
    <property type="match status" value="1"/>
</dbReference>
<evidence type="ECO:0000256" key="15">
    <source>
        <dbReference type="ARBA" id="ARBA00023172"/>
    </source>
</evidence>
<dbReference type="Pfam" id="PF21686">
    <property type="entry name" value="LigD_Prim-Pol"/>
    <property type="match status" value="1"/>
</dbReference>
<dbReference type="SUPFAM" id="SSF56091">
    <property type="entry name" value="DNA ligase/mRNA capping enzyme, catalytic domain"/>
    <property type="match status" value="1"/>
</dbReference>
<dbReference type="EC" id="6.5.1.1" evidence="2"/>
<evidence type="ECO:0000256" key="16">
    <source>
        <dbReference type="ARBA" id="ARBA00023204"/>
    </source>
</evidence>
<comment type="cofactor">
    <cofactor evidence="1">
        <name>Mn(2+)</name>
        <dbReference type="ChEBI" id="CHEBI:29035"/>
    </cofactor>
</comment>
<organism evidence="23 24">
    <name type="scientific">Sphingobacterium griseoflavum</name>
    <dbReference type="NCBI Taxonomy" id="1474952"/>
    <lineage>
        <taxon>Bacteria</taxon>
        <taxon>Pseudomonadati</taxon>
        <taxon>Bacteroidota</taxon>
        <taxon>Sphingobacteriia</taxon>
        <taxon>Sphingobacteriales</taxon>
        <taxon>Sphingobacteriaceae</taxon>
        <taxon>Sphingobacterium</taxon>
    </lineage>
</organism>
<dbReference type="InterPro" id="IPR012310">
    <property type="entry name" value="DNA_ligase_ATP-dep_cent"/>
</dbReference>
<evidence type="ECO:0000256" key="6">
    <source>
        <dbReference type="ARBA" id="ARBA00022722"/>
    </source>
</evidence>
<dbReference type="Proteomes" id="UP000620550">
    <property type="component" value="Unassembled WGS sequence"/>
</dbReference>
<proteinExistence type="predicted"/>
<dbReference type="Gene3D" id="3.30.470.30">
    <property type="entry name" value="DNA ligase/mRNA capping enzyme"/>
    <property type="match status" value="1"/>
</dbReference>
<evidence type="ECO:0000256" key="7">
    <source>
        <dbReference type="ARBA" id="ARBA00022723"/>
    </source>
</evidence>
<name>A0ABQ3I1Q7_9SPHI</name>
<evidence type="ECO:0000256" key="3">
    <source>
        <dbReference type="ARBA" id="ARBA00022598"/>
    </source>
</evidence>
<dbReference type="Gene3D" id="2.40.50.140">
    <property type="entry name" value="Nucleic acid-binding proteins"/>
    <property type="match status" value="1"/>
</dbReference>
<dbReference type="NCBIfam" id="TIGR02777">
    <property type="entry name" value="LigD_PE_dom"/>
    <property type="match status" value="1"/>
</dbReference>
<feature type="domain" description="ATP-dependent DNA ligase family profile" evidence="22">
    <location>
        <begin position="343"/>
        <end position="427"/>
    </location>
</feature>
<dbReference type="InterPro" id="IPR012340">
    <property type="entry name" value="NA-bd_OB-fold"/>
</dbReference>
<evidence type="ECO:0000259" key="22">
    <source>
        <dbReference type="PROSITE" id="PS50160"/>
    </source>
</evidence>
<accession>A0ABQ3I1Q7</accession>
<evidence type="ECO:0000256" key="2">
    <source>
        <dbReference type="ARBA" id="ARBA00012727"/>
    </source>
</evidence>
<dbReference type="InterPro" id="IPR052171">
    <property type="entry name" value="NHEJ_LigD"/>
</dbReference>
<evidence type="ECO:0000256" key="8">
    <source>
        <dbReference type="ARBA" id="ARBA00022741"/>
    </source>
</evidence>
<evidence type="ECO:0000256" key="12">
    <source>
        <dbReference type="ARBA" id="ARBA00022840"/>
    </source>
</evidence>
<evidence type="ECO:0000256" key="11">
    <source>
        <dbReference type="ARBA" id="ARBA00022839"/>
    </source>
</evidence>
<dbReference type="PANTHER" id="PTHR42705:SF2">
    <property type="entry name" value="BIFUNCTIONAL NON-HOMOLOGOUS END JOINING PROTEIN LIGD"/>
    <property type="match status" value="1"/>
</dbReference>
<dbReference type="GO" id="GO:0016874">
    <property type="term" value="F:ligase activity"/>
    <property type="evidence" value="ECO:0007669"/>
    <property type="project" value="UniProtKB-KW"/>
</dbReference>
<evidence type="ECO:0000256" key="14">
    <source>
        <dbReference type="ARBA" id="ARBA00023125"/>
    </source>
</evidence>
<dbReference type="CDD" id="cd07906">
    <property type="entry name" value="Adenylation_DNA_ligase_LigD_LigC"/>
    <property type="match status" value="1"/>
</dbReference>
<dbReference type="EMBL" id="BNAF01000013">
    <property type="protein sequence ID" value="GHE45960.1"/>
    <property type="molecule type" value="Genomic_DNA"/>
</dbReference>
<evidence type="ECO:0000256" key="17">
    <source>
        <dbReference type="ARBA" id="ARBA00023211"/>
    </source>
</evidence>
<keyword evidence="8" id="KW-0547">Nucleotide-binding</keyword>
<evidence type="ECO:0000256" key="4">
    <source>
        <dbReference type="ARBA" id="ARBA00022679"/>
    </source>
</evidence>
<evidence type="ECO:0000256" key="1">
    <source>
        <dbReference type="ARBA" id="ARBA00001936"/>
    </source>
</evidence>
<keyword evidence="16" id="KW-0234">DNA repair</keyword>
<evidence type="ECO:0000313" key="23">
    <source>
        <dbReference type="EMBL" id="GHE45960.1"/>
    </source>
</evidence>
<dbReference type="InterPro" id="IPR014146">
    <property type="entry name" value="LigD_ligase_dom"/>
</dbReference>
<dbReference type="Pfam" id="PF01068">
    <property type="entry name" value="DNA_ligase_A_M"/>
    <property type="match status" value="1"/>
</dbReference>
<comment type="catalytic activity">
    <reaction evidence="20">
        <text>ATP + (deoxyribonucleotide)n-3'-hydroxyl + 5'-phospho-(deoxyribonucleotide)m = (deoxyribonucleotide)n+m + AMP + diphosphate.</text>
        <dbReference type="EC" id="6.5.1.1"/>
    </reaction>
</comment>
<keyword evidence="13" id="KW-0239">DNA-directed DNA polymerase</keyword>
<keyword evidence="15" id="KW-0233">DNA recombination</keyword>
<comment type="caution">
    <text evidence="23">The sequence shown here is derived from an EMBL/GenBank/DDBJ whole genome shotgun (WGS) entry which is preliminary data.</text>
</comment>
<keyword evidence="6" id="KW-0540">Nuclease</keyword>
<gene>
    <name evidence="23" type="ORF">GCM10017764_31570</name>
</gene>
<dbReference type="PROSITE" id="PS50160">
    <property type="entry name" value="DNA_LIGASE_A3"/>
    <property type="match status" value="1"/>
</dbReference>
<keyword evidence="10" id="KW-0378">Hydrolase</keyword>
<evidence type="ECO:0000256" key="21">
    <source>
        <dbReference type="SAM" id="MobiDB-lite"/>
    </source>
</evidence>
<sequence length="855" mass="97308">MGNEMCASAKPMHLFPRLTDMSPLSEYNAKRNFDKTKEPRGSAARKAGKLRFVVQRHHASRLHYDFRLEMGGVLKSWAVPKGPSLNPQDKRLAVMVEDHPLRYRTFEGEIPKGNYGFGTVSIFDKGYYTALEKGDGEQELLDAWERGHIKVVLHGKKLRGEFALVRINNSNEENAWLLIKHNDRYAVQEEYHAEDKVSLKVKEEGELFRAQESEKKGKGKTAKRKGDGRKESPPKDAMASNDVFSPMLAVLSTGVSDDTDWIFEKKLDGFRALVEVTKKDVQIHSRNGVHFNKQFPSLAESLKAVDRTLILDGEIVAEDSKARSHFQLLQHGEPLPAKFKLRYYVFDLLMLDGNDLREFPFSARRDLLQRWFAKFAQPEIRLVPQLDGPAEKALQQAKRAGWEGIMAKQADSRYLAAKRSTFWRKLKVQQSQEAIIVGFTAPSGSRIGFGALVLAVFDDAGSLRHIGNVGTGFHDDQLADLMQKLKKIVRQKKPLSSEIKVANEKHVTWVKPALIAEIAYAEWTTDGHLRHPVFKALRTDKKMEEIKKVTPLEEMTNDREVRFGKKILQLSNQKKLYWPKENVRKGDLLAYYEQVGQLMLPYLKDKPISMNRFPNGIEQPGFFQKDVDKNTGPRWLKTVELESESTGNTVNYLLCNDLPTLLWVANMGSIEINPWLATYRKKNNPVFGVLDIDPNGVDFKTVVSVANTAHDILMDVGVRSYVKTSGSTGLHIYIYLAQKYTFEVVRDFIQMLAELLHEEHAQVTSLERSPIKRKKKIYLDYMQNKRAQTIVAPYSVRPKAFATVSTPLDWSEVNEDLSIQQFTMASVLARVAAREDPWATIFDEPADLKKAIAAF</sequence>
<evidence type="ECO:0000256" key="20">
    <source>
        <dbReference type="ARBA" id="ARBA00034003"/>
    </source>
</evidence>
<keyword evidence="7" id="KW-0479">Metal-binding</keyword>
<protein>
    <recommendedName>
        <fullName evidence="2">DNA ligase (ATP)</fullName>
        <ecNumber evidence="2">6.5.1.1</ecNumber>
    </recommendedName>
    <alternativeName>
        <fullName evidence="19">NHEJ DNA polymerase</fullName>
    </alternativeName>
</protein>
<feature type="region of interest" description="Disordered" evidence="21">
    <location>
        <begin position="210"/>
        <end position="240"/>
    </location>
</feature>
<dbReference type="Pfam" id="PF04679">
    <property type="entry name" value="DNA_ligase_A_C"/>
    <property type="match status" value="1"/>
</dbReference>
<dbReference type="InterPro" id="IPR014143">
    <property type="entry name" value="NHEJ_ligase_prk"/>
</dbReference>
<evidence type="ECO:0000313" key="24">
    <source>
        <dbReference type="Proteomes" id="UP000620550"/>
    </source>
</evidence>
<dbReference type="NCBIfam" id="TIGR02779">
    <property type="entry name" value="NHEJ_ligase_lig"/>
    <property type="match status" value="1"/>
</dbReference>
<feature type="compositionally biased region" description="Basic and acidic residues" evidence="21">
    <location>
        <begin position="224"/>
        <end position="234"/>
    </location>
</feature>
<dbReference type="InterPro" id="IPR014145">
    <property type="entry name" value="LigD_pol_dom"/>
</dbReference>
<dbReference type="InterPro" id="IPR012309">
    <property type="entry name" value="DNA_ligase_ATP-dep_C"/>
</dbReference>
<dbReference type="PANTHER" id="PTHR42705">
    <property type="entry name" value="BIFUNCTIONAL NON-HOMOLOGOUS END JOINING PROTEIN LIGD"/>
    <property type="match status" value="1"/>
</dbReference>
<keyword evidence="5" id="KW-0548">Nucleotidyltransferase</keyword>
<keyword evidence="3 23" id="KW-0436">Ligase</keyword>
<dbReference type="Pfam" id="PF13298">
    <property type="entry name" value="LigD_N"/>
    <property type="match status" value="1"/>
</dbReference>
<evidence type="ECO:0000256" key="5">
    <source>
        <dbReference type="ARBA" id="ARBA00022695"/>
    </source>
</evidence>
<dbReference type="Gene3D" id="3.30.1490.70">
    <property type="match status" value="1"/>
</dbReference>
<reference evidence="24" key="1">
    <citation type="journal article" date="2019" name="Int. J. Syst. Evol. Microbiol.">
        <title>The Global Catalogue of Microorganisms (GCM) 10K type strain sequencing project: providing services to taxonomists for standard genome sequencing and annotation.</title>
        <authorList>
            <consortium name="The Broad Institute Genomics Platform"/>
            <consortium name="The Broad Institute Genome Sequencing Center for Infectious Disease"/>
            <person name="Wu L."/>
            <person name="Ma J."/>
        </authorList>
    </citation>
    <scope>NUCLEOTIDE SEQUENCE [LARGE SCALE GENOMIC DNA]</scope>
    <source>
        <strain evidence="24">CGMCC 1.12966</strain>
    </source>
</reference>
<evidence type="ECO:0000256" key="18">
    <source>
        <dbReference type="ARBA" id="ARBA00023268"/>
    </source>
</evidence>
<evidence type="ECO:0000256" key="19">
    <source>
        <dbReference type="ARBA" id="ARBA00029943"/>
    </source>
</evidence>